<reference evidence="1" key="1">
    <citation type="journal article" date="2020" name="mSystems">
        <title>Genome- and Community-Level Interaction Insights into Carbon Utilization and Element Cycling Functions of Hydrothermarchaeota in Hydrothermal Sediment.</title>
        <authorList>
            <person name="Zhou Z."/>
            <person name="Liu Y."/>
            <person name="Xu W."/>
            <person name="Pan J."/>
            <person name="Luo Z.H."/>
            <person name="Li M."/>
        </authorList>
    </citation>
    <scope>NUCLEOTIDE SEQUENCE [LARGE SCALE GENOMIC DNA]</scope>
    <source>
        <strain evidence="1">SpSt-697</strain>
    </source>
</reference>
<organism evidence="1">
    <name type="scientific">candidate division WOR-3 bacterium</name>
    <dbReference type="NCBI Taxonomy" id="2052148"/>
    <lineage>
        <taxon>Bacteria</taxon>
        <taxon>Bacteria division WOR-3</taxon>
    </lineage>
</organism>
<accession>A0A7V4E353</accession>
<gene>
    <name evidence="1" type="ORF">ENU74_05405</name>
</gene>
<dbReference type="EMBL" id="DTDR01000131">
    <property type="protein sequence ID" value="HGK64006.1"/>
    <property type="molecule type" value="Genomic_DNA"/>
</dbReference>
<sequence length="107" mass="13124">MKEYKERINNYQMKVDNEKMVRNYEMWAKIFYQIDNLISKILNDYGLFGSERIFYHAYAKEVYQLKSKYKDKVLARELKIREVKWLLRGLKKEILLKIKNQLLKAIP</sequence>
<comment type="caution">
    <text evidence="1">The sequence shown here is derived from an EMBL/GenBank/DDBJ whole genome shotgun (WGS) entry which is preliminary data.</text>
</comment>
<name>A0A7V4E353_UNCW3</name>
<proteinExistence type="predicted"/>
<dbReference type="AlphaFoldDB" id="A0A7V4E353"/>
<evidence type="ECO:0000313" key="1">
    <source>
        <dbReference type="EMBL" id="HGK64006.1"/>
    </source>
</evidence>
<dbReference type="Gene3D" id="1.20.58.800">
    <property type="match status" value="1"/>
</dbReference>
<protein>
    <submittedName>
        <fullName evidence="1">Uncharacterized protein</fullName>
    </submittedName>
</protein>